<sequence length="294" mass="31206">MTSQPPAWFEAALAQRPCRHEVALEGATVHYRVWGDSWPGVILVHGAGGHSAWWDHVAPQLGGRVVAVDLTGHGDSGRRPVYSIAQWAREIRAVAAAEDLRAPHLVGHSMGGRVAVAASALGPAAGVTCIDSQVYPVSANIREARSPRRAPRVHATAQAAVDRFRTIPPQESLPYVRAHVAAQSLRAVEGGWTWKSGDGTFGLPPTLRELVAGIDPTLPLAFLRSSEGVVDEEMVAALVRAAPGEVHLVELPAAGHHPMLDRPLELVRALRAVLSAQEAATAAVRSAATSRHVL</sequence>
<dbReference type="GO" id="GO:0016787">
    <property type="term" value="F:hydrolase activity"/>
    <property type="evidence" value="ECO:0007669"/>
    <property type="project" value="UniProtKB-KW"/>
</dbReference>
<reference evidence="2 3" key="1">
    <citation type="submission" date="2020-04" db="EMBL/GenBank/DDBJ databases">
        <authorList>
            <person name="Klaysubun C."/>
            <person name="Duangmal K."/>
            <person name="Lipun K."/>
        </authorList>
    </citation>
    <scope>NUCLEOTIDE SEQUENCE [LARGE SCALE GENOMIC DNA]</scope>
    <source>
        <strain evidence="2 3">K10HN5</strain>
    </source>
</reference>
<accession>A0ABX1SBI1</accession>
<keyword evidence="2" id="KW-0378">Hydrolase</keyword>
<evidence type="ECO:0000313" key="2">
    <source>
        <dbReference type="EMBL" id="NMH98222.1"/>
    </source>
</evidence>
<dbReference type="PANTHER" id="PTHR43798:SF5">
    <property type="entry name" value="MONOACYLGLYCEROL LIPASE ABHD6"/>
    <property type="match status" value="1"/>
</dbReference>
<evidence type="ECO:0000313" key="3">
    <source>
        <dbReference type="Proteomes" id="UP000820669"/>
    </source>
</evidence>
<dbReference type="Pfam" id="PF12697">
    <property type="entry name" value="Abhydrolase_6"/>
    <property type="match status" value="1"/>
</dbReference>
<dbReference type="Gene3D" id="3.40.50.1820">
    <property type="entry name" value="alpha/beta hydrolase"/>
    <property type="match status" value="1"/>
</dbReference>
<protein>
    <submittedName>
        <fullName evidence="2">Alpha/beta hydrolase</fullName>
    </submittedName>
</protein>
<organism evidence="2 3">
    <name type="scientific">Pseudonocardia acidicola</name>
    <dbReference type="NCBI Taxonomy" id="2724939"/>
    <lineage>
        <taxon>Bacteria</taxon>
        <taxon>Bacillati</taxon>
        <taxon>Actinomycetota</taxon>
        <taxon>Actinomycetes</taxon>
        <taxon>Pseudonocardiales</taxon>
        <taxon>Pseudonocardiaceae</taxon>
        <taxon>Pseudonocardia</taxon>
    </lineage>
</organism>
<dbReference type="PANTHER" id="PTHR43798">
    <property type="entry name" value="MONOACYLGLYCEROL LIPASE"/>
    <property type="match status" value="1"/>
</dbReference>
<evidence type="ECO:0000259" key="1">
    <source>
        <dbReference type="Pfam" id="PF12697"/>
    </source>
</evidence>
<feature type="domain" description="AB hydrolase-1" evidence="1">
    <location>
        <begin position="41"/>
        <end position="268"/>
    </location>
</feature>
<gene>
    <name evidence="2" type="ORF">HF526_13005</name>
</gene>
<dbReference type="InterPro" id="IPR000073">
    <property type="entry name" value="AB_hydrolase_1"/>
</dbReference>
<dbReference type="InterPro" id="IPR050266">
    <property type="entry name" value="AB_hydrolase_sf"/>
</dbReference>
<dbReference type="Proteomes" id="UP000820669">
    <property type="component" value="Unassembled WGS sequence"/>
</dbReference>
<keyword evidence="3" id="KW-1185">Reference proteome</keyword>
<comment type="caution">
    <text evidence="2">The sequence shown here is derived from an EMBL/GenBank/DDBJ whole genome shotgun (WGS) entry which is preliminary data.</text>
</comment>
<dbReference type="InterPro" id="IPR029058">
    <property type="entry name" value="AB_hydrolase_fold"/>
</dbReference>
<dbReference type="PRINTS" id="PR00111">
    <property type="entry name" value="ABHYDROLASE"/>
</dbReference>
<dbReference type="SUPFAM" id="SSF53474">
    <property type="entry name" value="alpha/beta-Hydrolases"/>
    <property type="match status" value="1"/>
</dbReference>
<dbReference type="EMBL" id="JAAXLA010000020">
    <property type="protein sequence ID" value="NMH98222.1"/>
    <property type="molecule type" value="Genomic_DNA"/>
</dbReference>
<proteinExistence type="predicted"/>
<name>A0ABX1SBI1_9PSEU</name>